<evidence type="ECO:0008006" key="14">
    <source>
        <dbReference type="Google" id="ProtNLM"/>
    </source>
</evidence>
<keyword evidence="13" id="KW-1185">Reference proteome</keyword>
<accession>A0A553PFB5</accession>
<evidence type="ECO:0000313" key="12">
    <source>
        <dbReference type="EMBL" id="TRY76367.1"/>
    </source>
</evidence>
<dbReference type="PANTHER" id="PTHR13018:SF5">
    <property type="entry name" value="RE44586P"/>
    <property type="match status" value="1"/>
</dbReference>
<evidence type="ECO:0000256" key="4">
    <source>
        <dbReference type="ARBA" id="ARBA00022692"/>
    </source>
</evidence>
<feature type="transmembrane region" description="Helical" evidence="8">
    <location>
        <begin position="680"/>
        <end position="706"/>
    </location>
</feature>
<keyword evidence="6 8" id="KW-0472">Membrane</keyword>
<evidence type="ECO:0000313" key="13">
    <source>
        <dbReference type="Proteomes" id="UP000318571"/>
    </source>
</evidence>
<evidence type="ECO:0000256" key="6">
    <source>
        <dbReference type="ARBA" id="ARBA00023136"/>
    </source>
</evidence>
<gene>
    <name evidence="12" type="ORF">TCAL_11352</name>
</gene>
<comment type="caution">
    <text evidence="12">The sequence shown here is derived from an EMBL/GenBank/DDBJ whole genome shotgun (WGS) entry which is preliminary data.</text>
</comment>
<evidence type="ECO:0000259" key="9">
    <source>
        <dbReference type="Pfam" id="PF02714"/>
    </source>
</evidence>
<feature type="domain" description="CSC1/OSCA1-like cytosolic" evidence="11">
    <location>
        <begin position="245"/>
        <end position="428"/>
    </location>
</feature>
<dbReference type="GO" id="GO:0005886">
    <property type="term" value="C:plasma membrane"/>
    <property type="evidence" value="ECO:0007669"/>
    <property type="project" value="TreeGrafter"/>
</dbReference>
<evidence type="ECO:0000259" key="11">
    <source>
        <dbReference type="Pfam" id="PF14703"/>
    </source>
</evidence>
<feature type="transmembrane region" description="Helical" evidence="8">
    <location>
        <begin position="164"/>
        <end position="184"/>
    </location>
</feature>
<comment type="subcellular location">
    <subcellularLocation>
        <location evidence="1">Membrane</location>
        <topology evidence="1">Multi-pass membrane protein</topology>
    </subcellularLocation>
</comment>
<dbReference type="Pfam" id="PF02714">
    <property type="entry name" value="RSN1_7TM"/>
    <property type="match status" value="1"/>
</dbReference>
<evidence type="ECO:0000256" key="7">
    <source>
        <dbReference type="SAM" id="MobiDB-lite"/>
    </source>
</evidence>
<dbReference type="OMA" id="VVCAWAF"/>
<reference evidence="12 13" key="1">
    <citation type="journal article" date="2018" name="Nat. Ecol. Evol.">
        <title>Genomic signatures of mitonuclear coevolution across populations of Tigriopus californicus.</title>
        <authorList>
            <person name="Barreto F.S."/>
            <person name="Watson E.T."/>
            <person name="Lima T.G."/>
            <person name="Willett C.S."/>
            <person name="Edmands S."/>
            <person name="Li W."/>
            <person name="Burton R.S."/>
        </authorList>
    </citation>
    <scope>NUCLEOTIDE SEQUENCE [LARGE SCALE GENOMIC DNA]</scope>
    <source>
        <strain evidence="12 13">San Diego</strain>
    </source>
</reference>
<feature type="transmembrane region" description="Helical" evidence="8">
    <location>
        <begin position="482"/>
        <end position="501"/>
    </location>
</feature>
<dbReference type="PANTHER" id="PTHR13018">
    <property type="entry name" value="PROBABLE MEMBRANE PROTEIN DUF221-RELATED"/>
    <property type="match status" value="1"/>
</dbReference>
<feature type="domain" description="CSC1/OSCA1-like 7TM region" evidence="9">
    <location>
        <begin position="440"/>
        <end position="701"/>
    </location>
</feature>
<sequence>MSDAEARPGAGFPPFNTTTPDTPLEPPVGKCNYYMKNDTAVILDFTIKYGGIPQNLVINLVGWALLVGLFALLRRAAGNYGRLALVRKDDDESKWTQVFFAPDDYNQDDEDLAHEPDSMSSVDYSEVDSSVCSWITSVFTLSDDKFMRKCGLDVVQYLRFQRHLILLVLIMSLVCVGIILPINFQGEIQGTKVDFGHTTISNLQGSDERLWVHVILCILFFPVGVYLMRRFSVDLKMDAEDCISSRTLMLVGVPESQCSLANLRRHFHEAYPNYPIEDIQLAFDVSTLCDLDAKRELARRARVYCETYQSRYGAGQQMKPFACGILFTNCHCWPRCCPSVDALTFYTREEACLKQAVEDEKRRIKNKSIGMAFVTFANLHEAKLVKKDFKAKCQCLAAPPTSSISDRLETYNWSVRFAPPPEDIYWENLNDTHRLFFVKALLINVVVFIVLFFFTSPAYIISELELFLNFKDITKWSKINDFLPTLMLWTLSALLPIIVAYSDWWMGHWRRSVENLWIFRKVYFYLLFMVLILPSIGLTSLRAMLEFFIHSQSDPDENMLKWSCIFLPDNGAFFVNYVITSALVGTALELMRFSELFMYAIRLMFTRSVAETPSARKANLLEFPFGFNYGWMLLIFALTSAYAVVCPLITPFGLFYMIMKHGVDRYNLYYAYKRSKINKNIHATAVNCVIVSLLLQQLVLLFFNIVRAPDNKILSPRAIFSIAILSIFTLMFLAQMFFHMFKGISPLQYVQTPVSSSVGSPEPHGAASPVMFQPGPMETAESEDRPHTRRRRRHQMFLPAVLKGDGDMGSVIGSQDVEAHPLGVSLGAGSSRHHPSRGALGGQGEYGALEEVNQG</sequence>
<feature type="transmembrane region" description="Helical" evidence="8">
    <location>
        <begin position="56"/>
        <end position="73"/>
    </location>
</feature>
<keyword evidence="4 8" id="KW-0812">Transmembrane</keyword>
<feature type="transmembrane region" description="Helical" evidence="8">
    <location>
        <begin position="441"/>
        <end position="462"/>
    </location>
</feature>
<evidence type="ECO:0000256" key="8">
    <source>
        <dbReference type="SAM" id="Phobius"/>
    </source>
</evidence>
<proteinExistence type="inferred from homology"/>
<evidence type="ECO:0000256" key="3">
    <source>
        <dbReference type="ARBA" id="ARBA00022448"/>
    </source>
</evidence>
<evidence type="ECO:0000259" key="10">
    <source>
        <dbReference type="Pfam" id="PF13967"/>
    </source>
</evidence>
<dbReference type="Pfam" id="PF13967">
    <property type="entry name" value="RSN1_TM"/>
    <property type="match status" value="1"/>
</dbReference>
<feature type="region of interest" description="Disordered" evidence="7">
    <location>
        <begin position="822"/>
        <end position="855"/>
    </location>
</feature>
<dbReference type="InterPro" id="IPR027815">
    <property type="entry name" value="CSC1/OSCA1-like_cyt"/>
</dbReference>
<protein>
    <recommendedName>
        <fullName evidence="14">CSC1/OSCA1-like 7TM region domain-containing protein</fullName>
    </recommendedName>
</protein>
<dbReference type="EMBL" id="VCGU01000004">
    <property type="protein sequence ID" value="TRY76367.1"/>
    <property type="molecule type" value="Genomic_DNA"/>
</dbReference>
<dbReference type="GO" id="GO:0005227">
    <property type="term" value="F:calcium-activated cation channel activity"/>
    <property type="evidence" value="ECO:0007669"/>
    <property type="project" value="InterPro"/>
</dbReference>
<feature type="transmembrane region" description="Helical" evidence="8">
    <location>
        <begin position="522"/>
        <end position="545"/>
    </location>
</feature>
<dbReference type="InterPro" id="IPR003864">
    <property type="entry name" value="CSC1/OSCA1-like_7TM"/>
</dbReference>
<dbReference type="InterPro" id="IPR032880">
    <property type="entry name" value="CSC1/OSCA1-like_N"/>
</dbReference>
<feature type="compositionally biased region" description="Low complexity" evidence="7">
    <location>
        <begin position="12"/>
        <end position="22"/>
    </location>
</feature>
<feature type="transmembrane region" description="Helical" evidence="8">
    <location>
        <begin position="565"/>
        <end position="586"/>
    </location>
</feature>
<evidence type="ECO:0000256" key="5">
    <source>
        <dbReference type="ARBA" id="ARBA00022989"/>
    </source>
</evidence>
<feature type="transmembrane region" description="Helical" evidence="8">
    <location>
        <begin position="718"/>
        <end position="738"/>
    </location>
</feature>
<dbReference type="OrthoDB" id="1689567at2759"/>
<keyword evidence="5 8" id="KW-1133">Transmembrane helix</keyword>
<dbReference type="AlphaFoldDB" id="A0A553PFB5"/>
<feature type="transmembrane region" description="Helical" evidence="8">
    <location>
        <begin position="210"/>
        <end position="228"/>
    </location>
</feature>
<feature type="domain" description="CSC1/OSCA1-like N-terminal transmembrane" evidence="10">
    <location>
        <begin position="119"/>
        <end position="228"/>
    </location>
</feature>
<dbReference type="Proteomes" id="UP000318571">
    <property type="component" value="Chromosome 5"/>
</dbReference>
<name>A0A553PFB5_TIGCA</name>
<keyword evidence="3" id="KW-0813">Transport</keyword>
<feature type="region of interest" description="Disordered" evidence="7">
    <location>
        <begin position="1"/>
        <end position="23"/>
    </location>
</feature>
<feature type="region of interest" description="Disordered" evidence="7">
    <location>
        <begin position="758"/>
        <end position="792"/>
    </location>
</feature>
<feature type="transmembrane region" description="Helical" evidence="8">
    <location>
        <begin position="630"/>
        <end position="659"/>
    </location>
</feature>
<dbReference type="Pfam" id="PF14703">
    <property type="entry name" value="PHM7_cyt"/>
    <property type="match status" value="1"/>
</dbReference>
<organism evidence="12 13">
    <name type="scientific">Tigriopus californicus</name>
    <name type="common">Marine copepod</name>
    <dbReference type="NCBI Taxonomy" id="6832"/>
    <lineage>
        <taxon>Eukaryota</taxon>
        <taxon>Metazoa</taxon>
        <taxon>Ecdysozoa</taxon>
        <taxon>Arthropoda</taxon>
        <taxon>Crustacea</taxon>
        <taxon>Multicrustacea</taxon>
        <taxon>Hexanauplia</taxon>
        <taxon>Copepoda</taxon>
        <taxon>Harpacticoida</taxon>
        <taxon>Harpacticidae</taxon>
        <taxon>Tigriopus</taxon>
    </lineage>
</organism>
<dbReference type="InterPro" id="IPR045122">
    <property type="entry name" value="Csc1-like"/>
</dbReference>
<comment type="similarity">
    <text evidence="2">Belongs to the CSC1 (TC 1.A.17) family.</text>
</comment>
<evidence type="ECO:0000256" key="2">
    <source>
        <dbReference type="ARBA" id="ARBA00007779"/>
    </source>
</evidence>
<evidence type="ECO:0000256" key="1">
    <source>
        <dbReference type="ARBA" id="ARBA00004141"/>
    </source>
</evidence>